<proteinExistence type="predicted"/>
<reference evidence="1 2" key="1">
    <citation type="journal article" date="2015" name="Appl. Environ. Microbiol.">
        <title>Aerobic and Anaerobic Thiosulfate Oxidation by a Cold-Adapted, Subglacial Chemoautotroph.</title>
        <authorList>
            <person name="Harrold Z.R."/>
            <person name="Skidmore M.L."/>
            <person name="Hamilton T.L."/>
            <person name="Desch L."/>
            <person name="Amada K."/>
            <person name="van Gelder W."/>
            <person name="Glover K."/>
            <person name="Roden E.E."/>
            <person name="Boyd E.S."/>
        </authorList>
    </citation>
    <scope>NUCLEOTIDE SEQUENCE [LARGE SCALE GENOMIC DNA]</scope>
    <source>
        <strain evidence="1 2">RG</strain>
    </source>
</reference>
<organism evidence="1 2">
    <name type="scientific">Thiobacillus denitrificans</name>
    <dbReference type="NCBI Taxonomy" id="36861"/>
    <lineage>
        <taxon>Bacteria</taxon>
        <taxon>Pseudomonadati</taxon>
        <taxon>Pseudomonadota</taxon>
        <taxon>Betaproteobacteria</taxon>
        <taxon>Nitrosomonadales</taxon>
        <taxon>Thiobacillaceae</taxon>
        <taxon>Thiobacillus</taxon>
    </lineage>
</organism>
<dbReference type="PATRIC" id="fig|36861.3.peg.1500"/>
<keyword evidence="2" id="KW-1185">Reference proteome</keyword>
<dbReference type="Proteomes" id="UP000064243">
    <property type="component" value="Unassembled WGS sequence"/>
</dbReference>
<evidence type="ECO:0000313" key="2">
    <source>
        <dbReference type="Proteomes" id="UP000064243"/>
    </source>
</evidence>
<dbReference type="AlphaFoldDB" id="A0A106BP03"/>
<evidence type="ECO:0000313" key="1">
    <source>
        <dbReference type="EMBL" id="KVW95885.1"/>
    </source>
</evidence>
<sequence>MSDEPETQRLQDLIPQNLDDIIRANRDKCRLAFATDEECHELERDLANAAAGKVCHTLKDWNLLMIHVTANGSVKSLPKLLGGVQETGQCWITSTVKGIDTHTGLVLTENSLYRVVGPRDSEPDKHLLLHVCVWLNQRGVGRYFGVPEFFY</sequence>
<gene>
    <name evidence="1" type="ORF">ABW22_09220</name>
</gene>
<dbReference type="EMBL" id="LDUG01000022">
    <property type="protein sequence ID" value="KVW95885.1"/>
    <property type="molecule type" value="Genomic_DNA"/>
</dbReference>
<accession>A0A106BP03</accession>
<comment type="caution">
    <text evidence="1">The sequence shown here is derived from an EMBL/GenBank/DDBJ whole genome shotgun (WGS) entry which is preliminary data.</text>
</comment>
<name>A0A106BP03_THIDE</name>
<protein>
    <submittedName>
        <fullName evidence="1">Uncharacterized protein</fullName>
    </submittedName>
</protein>